<keyword evidence="5" id="KW-0121">Carboxypeptidase</keyword>
<comment type="similarity">
    <text evidence="3 15">Belongs to the peptidase M14 family.</text>
</comment>
<sequence>MKLLVLSLFAFLCVSAIKPAEKARFDNYRLYQVSIENEEQFRLMKEIENHPDGYQFWDFPGEIGKHADLVVPPHKFGEFSELVETFELKSRMVNENLQELFDNEQPKKRSKAVGDWTSYWTYDEINEWLDSLVETYPGIVSHVNVGKSYQSRDIRGVKVNIGGGQKNSVVLEATIHAREWISTATTTWMLNELLTSTDPEVQDIAKSFEWYVFPVTNPDGYVYTWTTNRSWRKTRKPSNAICFGADPNRNWDNHFAEGGASTNPCSDLYAGSAPFSEPETKALSEYLRTIPNLVGYFAFHAYGQMMMTPFGWTKELLGNYHELYEIGQKGVEALTAKFGTRYSLGSIANVIYIASGSSVDWVKDTLKANITYAYEFRDEGRDKFILPADQIIDNSIEVFASLVTIMKEAKSRGSA</sequence>
<dbReference type="PRINTS" id="PR00765">
    <property type="entry name" value="CRBOXYPTASEA"/>
</dbReference>
<evidence type="ECO:0000313" key="18">
    <source>
        <dbReference type="EMBL" id="CRL02092.1"/>
    </source>
</evidence>
<dbReference type="CDD" id="cd03860">
    <property type="entry name" value="M14_CP_A-B_like"/>
    <property type="match status" value="1"/>
</dbReference>
<feature type="chain" id="PRO_5012453034" description="Zinc carboxypeptidase A 1" evidence="16">
    <location>
        <begin position="17"/>
        <end position="415"/>
    </location>
</feature>
<feature type="signal peptide" evidence="16">
    <location>
        <begin position="1"/>
        <end position="16"/>
    </location>
</feature>
<keyword evidence="11" id="KW-0482">Metalloprotease</keyword>
<keyword evidence="12" id="KW-1015">Disulfide bond</keyword>
<dbReference type="FunFam" id="3.40.630.10:FF:000040">
    <property type="entry name" value="zinc carboxypeptidase"/>
    <property type="match status" value="1"/>
</dbReference>
<evidence type="ECO:0000259" key="17">
    <source>
        <dbReference type="PROSITE" id="PS52035"/>
    </source>
</evidence>
<dbReference type="InterPro" id="IPR000834">
    <property type="entry name" value="Peptidase_M14"/>
</dbReference>
<evidence type="ECO:0000313" key="19">
    <source>
        <dbReference type="Proteomes" id="UP000183832"/>
    </source>
</evidence>
<dbReference type="Pfam" id="PF00246">
    <property type="entry name" value="Peptidase_M14"/>
    <property type="match status" value="1"/>
</dbReference>
<keyword evidence="8 16" id="KW-0732">Signal</keyword>
<evidence type="ECO:0000256" key="3">
    <source>
        <dbReference type="ARBA" id="ARBA00005988"/>
    </source>
</evidence>
<comment type="subcellular location">
    <subcellularLocation>
        <location evidence="2">Secreted</location>
    </subcellularLocation>
</comment>
<feature type="active site" description="Proton donor/acceptor" evidence="15">
    <location>
        <position position="375"/>
    </location>
</feature>
<feature type="domain" description="Peptidase M14" evidence="17">
    <location>
        <begin position="118"/>
        <end position="409"/>
    </location>
</feature>
<dbReference type="InterPro" id="IPR003146">
    <property type="entry name" value="M14A_act_pep"/>
</dbReference>
<dbReference type="InterPro" id="IPR036990">
    <property type="entry name" value="M14A-like_propep"/>
</dbReference>
<evidence type="ECO:0000256" key="6">
    <source>
        <dbReference type="ARBA" id="ARBA00022670"/>
    </source>
</evidence>
<keyword evidence="19" id="KW-1185">Reference proteome</keyword>
<dbReference type="PANTHER" id="PTHR11705:SF153">
    <property type="entry name" value="ZINC CARBOXYPEPTIDASE A 1-LIKE PROTEIN"/>
    <property type="match status" value="1"/>
</dbReference>
<dbReference type="GO" id="GO:0004181">
    <property type="term" value="F:metallocarboxypeptidase activity"/>
    <property type="evidence" value="ECO:0007669"/>
    <property type="project" value="InterPro"/>
</dbReference>
<dbReference type="EMBL" id="CVRI01000057">
    <property type="protein sequence ID" value="CRL02092.1"/>
    <property type="molecule type" value="Genomic_DNA"/>
</dbReference>
<dbReference type="SUPFAM" id="SSF54897">
    <property type="entry name" value="Protease propeptides/inhibitors"/>
    <property type="match status" value="1"/>
</dbReference>
<reference evidence="18 19" key="1">
    <citation type="submission" date="2015-04" db="EMBL/GenBank/DDBJ databases">
        <authorList>
            <person name="Syromyatnikov M.Y."/>
            <person name="Popov V.N."/>
        </authorList>
    </citation>
    <scope>NUCLEOTIDE SEQUENCE [LARGE SCALE GENOMIC DNA]</scope>
</reference>
<gene>
    <name evidence="18" type="ORF">CLUMA_CG015125</name>
</gene>
<organism evidence="18 19">
    <name type="scientific">Clunio marinus</name>
    <dbReference type="NCBI Taxonomy" id="568069"/>
    <lineage>
        <taxon>Eukaryota</taxon>
        <taxon>Metazoa</taxon>
        <taxon>Ecdysozoa</taxon>
        <taxon>Arthropoda</taxon>
        <taxon>Hexapoda</taxon>
        <taxon>Insecta</taxon>
        <taxon>Pterygota</taxon>
        <taxon>Neoptera</taxon>
        <taxon>Endopterygota</taxon>
        <taxon>Diptera</taxon>
        <taxon>Nematocera</taxon>
        <taxon>Chironomoidea</taxon>
        <taxon>Chironomidae</taxon>
        <taxon>Clunio</taxon>
    </lineage>
</organism>
<protein>
    <recommendedName>
        <fullName evidence="14">Zinc carboxypeptidase A 1</fullName>
    </recommendedName>
</protein>
<proteinExistence type="inferred from homology"/>
<comment type="cofactor">
    <cofactor evidence="1">
        <name>Zn(2+)</name>
        <dbReference type="ChEBI" id="CHEBI:29105"/>
    </cofactor>
</comment>
<dbReference type="GO" id="GO:0006508">
    <property type="term" value="P:proteolysis"/>
    <property type="evidence" value="ECO:0007669"/>
    <property type="project" value="UniProtKB-KW"/>
</dbReference>
<keyword evidence="4" id="KW-0964">Secreted</keyword>
<evidence type="ECO:0000256" key="12">
    <source>
        <dbReference type="ARBA" id="ARBA00023157"/>
    </source>
</evidence>
<dbReference type="FunFam" id="3.30.70.340:FF:000002">
    <property type="entry name" value="Carboxypeptidase A"/>
    <property type="match status" value="1"/>
</dbReference>
<evidence type="ECO:0000256" key="2">
    <source>
        <dbReference type="ARBA" id="ARBA00004613"/>
    </source>
</evidence>
<evidence type="ECO:0000256" key="9">
    <source>
        <dbReference type="ARBA" id="ARBA00022801"/>
    </source>
</evidence>
<evidence type="ECO:0000256" key="11">
    <source>
        <dbReference type="ARBA" id="ARBA00023049"/>
    </source>
</evidence>
<keyword evidence="6" id="KW-0645">Protease</keyword>
<accession>A0A1J1IRB0</accession>
<keyword evidence="10" id="KW-0862">Zinc</keyword>
<evidence type="ECO:0000256" key="14">
    <source>
        <dbReference type="ARBA" id="ARBA00069039"/>
    </source>
</evidence>
<evidence type="ECO:0000256" key="10">
    <source>
        <dbReference type="ARBA" id="ARBA00022833"/>
    </source>
</evidence>
<name>A0A1J1IRB0_9DIPT</name>
<evidence type="ECO:0000256" key="5">
    <source>
        <dbReference type="ARBA" id="ARBA00022645"/>
    </source>
</evidence>
<evidence type="ECO:0000256" key="8">
    <source>
        <dbReference type="ARBA" id="ARBA00022729"/>
    </source>
</evidence>
<dbReference type="OrthoDB" id="3626597at2759"/>
<dbReference type="GO" id="GO:0008270">
    <property type="term" value="F:zinc ion binding"/>
    <property type="evidence" value="ECO:0007669"/>
    <property type="project" value="InterPro"/>
</dbReference>
<dbReference type="Proteomes" id="UP000183832">
    <property type="component" value="Unassembled WGS sequence"/>
</dbReference>
<dbReference type="Pfam" id="PF02244">
    <property type="entry name" value="Propep_M14"/>
    <property type="match status" value="1"/>
</dbReference>
<evidence type="ECO:0000256" key="7">
    <source>
        <dbReference type="ARBA" id="ARBA00022723"/>
    </source>
</evidence>
<evidence type="ECO:0000256" key="1">
    <source>
        <dbReference type="ARBA" id="ARBA00001947"/>
    </source>
</evidence>
<dbReference type="SUPFAM" id="SSF53187">
    <property type="entry name" value="Zn-dependent exopeptidases"/>
    <property type="match status" value="1"/>
</dbReference>
<dbReference type="PANTHER" id="PTHR11705">
    <property type="entry name" value="PROTEASE FAMILY M14 CARBOXYPEPTIDASE A,B"/>
    <property type="match status" value="1"/>
</dbReference>
<dbReference type="AlphaFoldDB" id="A0A1J1IRB0"/>
<evidence type="ECO:0000256" key="13">
    <source>
        <dbReference type="ARBA" id="ARBA00057299"/>
    </source>
</evidence>
<comment type="function">
    <text evidence="13">Involved in the digestion of the blood meal.</text>
</comment>
<evidence type="ECO:0000256" key="4">
    <source>
        <dbReference type="ARBA" id="ARBA00022525"/>
    </source>
</evidence>
<evidence type="ECO:0000256" key="15">
    <source>
        <dbReference type="PROSITE-ProRule" id="PRU01379"/>
    </source>
</evidence>
<dbReference type="STRING" id="568069.A0A1J1IRB0"/>
<keyword evidence="7" id="KW-0479">Metal-binding</keyword>
<dbReference type="GO" id="GO:0005615">
    <property type="term" value="C:extracellular space"/>
    <property type="evidence" value="ECO:0007669"/>
    <property type="project" value="TreeGrafter"/>
</dbReference>
<keyword evidence="9" id="KW-0378">Hydrolase</keyword>
<dbReference type="SMART" id="SM00631">
    <property type="entry name" value="Zn_pept"/>
    <property type="match status" value="1"/>
</dbReference>
<dbReference type="Gene3D" id="3.30.70.340">
    <property type="entry name" value="Metallocarboxypeptidase-like"/>
    <property type="match status" value="1"/>
</dbReference>
<evidence type="ECO:0000256" key="16">
    <source>
        <dbReference type="SAM" id="SignalP"/>
    </source>
</evidence>
<dbReference type="PROSITE" id="PS52035">
    <property type="entry name" value="PEPTIDASE_M14"/>
    <property type="match status" value="1"/>
</dbReference>
<dbReference type="Gene3D" id="3.40.630.10">
    <property type="entry name" value="Zn peptidases"/>
    <property type="match status" value="1"/>
</dbReference>